<gene>
    <name evidence="2" type="ORF">EYF80_056070</name>
</gene>
<evidence type="ECO:0000313" key="3">
    <source>
        <dbReference type="Proteomes" id="UP000314294"/>
    </source>
</evidence>
<evidence type="ECO:0000256" key="1">
    <source>
        <dbReference type="SAM" id="MobiDB-lite"/>
    </source>
</evidence>
<accession>A0A4Z2EYD1</accession>
<proteinExistence type="predicted"/>
<name>A0A4Z2EYD1_9TELE</name>
<keyword evidence="3" id="KW-1185">Reference proteome</keyword>
<reference evidence="2 3" key="1">
    <citation type="submission" date="2019-03" db="EMBL/GenBank/DDBJ databases">
        <title>First draft genome of Liparis tanakae, snailfish: a comprehensive survey of snailfish specific genes.</title>
        <authorList>
            <person name="Kim W."/>
            <person name="Song I."/>
            <person name="Jeong J.-H."/>
            <person name="Kim D."/>
            <person name="Kim S."/>
            <person name="Ryu S."/>
            <person name="Song J.Y."/>
            <person name="Lee S.K."/>
        </authorList>
    </citation>
    <scope>NUCLEOTIDE SEQUENCE [LARGE SCALE GENOMIC DNA]</scope>
    <source>
        <tissue evidence="2">Muscle</tissue>
    </source>
</reference>
<dbReference type="AlphaFoldDB" id="A0A4Z2EYD1"/>
<dbReference type="Proteomes" id="UP000314294">
    <property type="component" value="Unassembled WGS sequence"/>
</dbReference>
<dbReference type="EMBL" id="SRLO01002139">
    <property type="protein sequence ID" value="TNN33768.1"/>
    <property type="molecule type" value="Genomic_DNA"/>
</dbReference>
<comment type="caution">
    <text evidence="2">The sequence shown here is derived from an EMBL/GenBank/DDBJ whole genome shotgun (WGS) entry which is preliminary data.</text>
</comment>
<sequence length="66" mass="7506">MHRVVVRNRQIHAQQPLWRASRDERMRKGSILYETAQLSTEGHLLLSNGRDAREEPRGAGVASDPT</sequence>
<organism evidence="2 3">
    <name type="scientific">Liparis tanakae</name>
    <name type="common">Tanaka's snailfish</name>
    <dbReference type="NCBI Taxonomy" id="230148"/>
    <lineage>
        <taxon>Eukaryota</taxon>
        <taxon>Metazoa</taxon>
        <taxon>Chordata</taxon>
        <taxon>Craniata</taxon>
        <taxon>Vertebrata</taxon>
        <taxon>Euteleostomi</taxon>
        <taxon>Actinopterygii</taxon>
        <taxon>Neopterygii</taxon>
        <taxon>Teleostei</taxon>
        <taxon>Neoteleostei</taxon>
        <taxon>Acanthomorphata</taxon>
        <taxon>Eupercaria</taxon>
        <taxon>Perciformes</taxon>
        <taxon>Cottioidei</taxon>
        <taxon>Cottales</taxon>
        <taxon>Liparidae</taxon>
        <taxon>Liparis</taxon>
    </lineage>
</organism>
<evidence type="ECO:0000313" key="2">
    <source>
        <dbReference type="EMBL" id="TNN33768.1"/>
    </source>
</evidence>
<protein>
    <submittedName>
        <fullName evidence="2">Uncharacterized protein</fullName>
    </submittedName>
</protein>
<feature type="region of interest" description="Disordered" evidence="1">
    <location>
        <begin position="46"/>
        <end position="66"/>
    </location>
</feature>